<dbReference type="InterPro" id="IPR007863">
    <property type="entry name" value="Peptidase_M16_C"/>
</dbReference>
<keyword evidence="5" id="KW-1185">Reference proteome</keyword>
<accession>A0ABW1B810</accession>
<evidence type="ECO:0000313" key="4">
    <source>
        <dbReference type="EMBL" id="MFC5809123.1"/>
    </source>
</evidence>
<comment type="similarity">
    <text evidence="1">Belongs to the peptidase M16 family.</text>
</comment>
<dbReference type="RefSeq" id="WP_272171417.1">
    <property type="nucleotide sequence ID" value="NZ_JAQOSL010000030.1"/>
</dbReference>
<dbReference type="InterPro" id="IPR050361">
    <property type="entry name" value="MPP/UQCRC_Complex"/>
</dbReference>
<organism evidence="4 5">
    <name type="scientific">Streptomyces heilongjiangensis</name>
    <dbReference type="NCBI Taxonomy" id="945052"/>
    <lineage>
        <taxon>Bacteria</taxon>
        <taxon>Bacillati</taxon>
        <taxon>Actinomycetota</taxon>
        <taxon>Actinomycetes</taxon>
        <taxon>Kitasatosporales</taxon>
        <taxon>Streptomycetaceae</taxon>
        <taxon>Streptomyces</taxon>
    </lineage>
</organism>
<dbReference type="Pfam" id="PF05193">
    <property type="entry name" value="Peptidase_M16_C"/>
    <property type="match status" value="1"/>
</dbReference>
<dbReference type="PANTHER" id="PTHR11851">
    <property type="entry name" value="METALLOPROTEASE"/>
    <property type="match status" value="1"/>
</dbReference>
<dbReference type="SUPFAM" id="SSF63411">
    <property type="entry name" value="LuxS/MPP-like metallohydrolase"/>
    <property type="match status" value="2"/>
</dbReference>
<dbReference type="InterPro" id="IPR011765">
    <property type="entry name" value="Pept_M16_N"/>
</dbReference>
<reference evidence="5" key="1">
    <citation type="journal article" date="2019" name="Int. J. Syst. Evol. Microbiol.">
        <title>The Global Catalogue of Microorganisms (GCM) 10K type strain sequencing project: providing services to taxonomists for standard genome sequencing and annotation.</title>
        <authorList>
            <consortium name="The Broad Institute Genomics Platform"/>
            <consortium name="The Broad Institute Genome Sequencing Center for Infectious Disease"/>
            <person name="Wu L."/>
            <person name="Ma J."/>
        </authorList>
    </citation>
    <scope>NUCLEOTIDE SEQUENCE [LARGE SCALE GENOMIC DNA]</scope>
    <source>
        <strain evidence="5">JCM 9918</strain>
    </source>
</reference>
<evidence type="ECO:0000259" key="3">
    <source>
        <dbReference type="Pfam" id="PF05193"/>
    </source>
</evidence>
<dbReference type="EMBL" id="JBHSNZ010000009">
    <property type="protein sequence ID" value="MFC5809123.1"/>
    <property type="molecule type" value="Genomic_DNA"/>
</dbReference>
<name>A0ABW1B810_9ACTN</name>
<dbReference type="PANTHER" id="PTHR11851:SF49">
    <property type="entry name" value="MITOCHONDRIAL-PROCESSING PEPTIDASE SUBUNIT ALPHA"/>
    <property type="match status" value="1"/>
</dbReference>
<dbReference type="Gene3D" id="3.30.830.10">
    <property type="entry name" value="Metalloenzyme, LuxS/M16 peptidase-like"/>
    <property type="match status" value="2"/>
</dbReference>
<evidence type="ECO:0000259" key="2">
    <source>
        <dbReference type="Pfam" id="PF00675"/>
    </source>
</evidence>
<dbReference type="InterPro" id="IPR011249">
    <property type="entry name" value="Metalloenz_LuxS/M16"/>
</dbReference>
<proteinExistence type="inferred from homology"/>
<sequence length="405" mass="43141">MYEFRNLDGPLPVMAVVDERLSTTTVCLASKYGSRDDPARECGLAHVLEHVLMSAPVGPVPSFSEYVERLGGHANAETGLDRMLFYAQVHADDAEEITGLLQQAVLRPRWNDRTLPQEKAAVFQELAAAAADPSDVVQDAFLEHLFPGHPLGRPVGGTRETVEAFDVAAVAAGHHDRLLTAPLSLIVVGPSVPATADPLVAGVPAEALARLGTARRDLSALPDPGPHGPLPWPDEFAWVCAGARSVGNHDPRRPHFNVLAQLLGSSPSSVLYRRLRGEAGLAYAFQSWNRGYGETGAWRVLAGVESGNGDAALAVIRGALEEIAADGPKPDDLESARRQARMRIHTSVDTPLECARFLALRSGGPADWSPAAEVANIAAVGAEELRAAAAHVLDGWRAVVRPEAR</sequence>
<feature type="domain" description="Peptidase M16 N-terminal" evidence="2">
    <location>
        <begin position="21"/>
        <end position="158"/>
    </location>
</feature>
<comment type="caution">
    <text evidence="4">The sequence shown here is derived from an EMBL/GenBank/DDBJ whole genome shotgun (WGS) entry which is preliminary data.</text>
</comment>
<feature type="domain" description="Peptidase M16 C-terminal" evidence="3">
    <location>
        <begin position="236"/>
        <end position="339"/>
    </location>
</feature>
<evidence type="ECO:0000313" key="5">
    <source>
        <dbReference type="Proteomes" id="UP001596112"/>
    </source>
</evidence>
<dbReference type="Pfam" id="PF00675">
    <property type="entry name" value="Peptidase_M16"/>
    <property type="match status" value="1"/>
</dbReference>
<protein>
    <submittedName>
        <fullName evidence="4">M16 family metallopeptidase</fullName>
    </submittedName>
</protein>
<dbReference type="Proteomes" id="UP001596112">
    <property type="component" value="Unassembled WGS sequence"/>
</dbReference>
<evidence type="ECO:0000256" key="1">
    <source>
        <dbReference type="ARBA" id="ARBA00007261"/>
    </source>
</evidence>
<gene>
    <name evidence="4" type="ORF">ACFQGO_16690</name>
</gene>